<feature type="transmembrane region" description="Helical" evidence="6">
    <location>
        <begin position="34"/>
        <end position="52"/>
    </location>
</feature>
<proteinExistence type="predicted"/>
<dbReference type="InterPro" id="IPR017500">
    <property type="entry name" value="Phage_infect_YhgE_N"/>
</dbReference>
<evidence type="ECO:0000256" key="4">
    <source>
        <dbReference type="ARBA" id="ARBA00023136"/>
    </source>
</evidence>
<evidence type="ECO:0000313" key="9">
    <source>
        <dbReference type="Proteomes" id="UP000006851"/>
    </source>
</evidence>
<keyword evidence="4 6" id="KW-0472">Membrane</keyword>
<feature type="transmembrane region" description="Helical" evidence="6">
    <location>
        <begin position="575"/>
        <end position="598"/>
    </location>
</feature>
<dbReference type="PROSITE" id="PS51257">
    <property type="entry name" value="PROKAR_LIPOPROTEIN"/>
    <property type="match status" value="1"/>
</dbReference>
<comment type="subcellular location">
    <subcellularLocation>
        <location evidence="1">Membrane</location>
        <topology evidence="1">Multi-pass membrane protein</topology>
    </subcellularLocation>
</comment>
<reference evidence="9" key="1">
    <citation type="journal article" date="2013" name="Stand. Genomic Sci.">
        <title>Complete genome sequence of Coriobacterium glomerans type strain (PW2(T)) from the midgut of Pyrrhocoris apterus L. (red soldier bug).</title>
        <authorList>
            <person name="Stackebrandt E."/>
            <person name="Zeytun A."/>
            <person name="Lapidus A."/>
            <person name="Nolan M."/>
            <person name="Lucas S."/>
            <person name="Hammon N."/>
            <person name="Deshpande S."/>
            <person name="Cheng J.F."/>
            <person name="Tapia R."/>
            <person name="Goodwin L.A."/>
            <person name="Pitluck S."/>
            <person name="Liolios K."/>
            <person name="Pagani I."/>
            <person name="Ivanova N."/>
            <person name="Mavromatis K."/>
            <person name="Mikhailova N."/>
            <person name="Huntemann M."/>
            <person name="Pati A."/>
            <person name="Chen A."/>
            <person name="Palaniappan K."/>
            <person name="Chang Y.J."/>
            <person name="Land M."/>
            <person name="Hauser L."/>
            <person name="Rohde M."/>
            <person name="Pukall R."/>
            <person name="Goker M."/>
            <person name="Detter J.C."/>
            <person name="Woyke T."/>
            <person name="Bristow J."/>
            <person name="Eisen J.A."/>
            <person name="Markowitz V."/>
            <person name="Hugenholtz P."/>
            <person name="Kyrpides N.C."/>
            <person name="Klenk H.P."/>
        </authorList>
    </citation>
    <scope>NUCLEOTIDE SEQUENCE</scope>
    <source>
        <strain evidence="9">ATCC 49209 / DSM 20642 / JCM 10262 / PW2</strain>
    </source>
</reference>
<keyword evidence="9" id="KW-1185">Reference proteome</keyword>
<evidence type="ECO:0000313" key="8">
    <source>
        <dbReference type="EMBL" id="AEB07687.1"/>
    </source>
</evidence>
<feature type="domain" description="ABC-2 type transporter transmembrane" evidence="7">
    <location>
        <begin position="52"/>
        <end position="177"/>
    </location>
</feature>
<dbReference type="HOGENOM" id="CLU_004534_2_0_11"/>
<evidence type="ECO:0000256" key="6">
    <source>
        <dbReference type="SAM" id="Phobius"/>
    </source>
</evidence>
<feature type="transmembrane region" description="Helical" evidence="6">
    <location>
        <begin position="692"/>
        <end position="713"/>
    </location>
</feature>
<feature type="domain" description="ABC-2 type transporter transmembrane" evidence="7">
    <location>
        <begin position="504"/>
        <end position="706"/>
    </location>
</feature>
<evidence type="ECO:0000256" key="2">
    <source>
        <dbReference type="ARBA" id="ARBA00022692"/>
    </source>
</evidence>
<dbReference type="AlphaFoldDB" id="F2NB09"/>
<dbReference type="InterPro" id="IPR051328">
    <property type="entry name" value="T7SS_ABC-Transporter"/>
</dbReference>
<dbReference type="EMBL" id="CP002628">
    <property type="protein sequence ID" value="AEB07687.1"/>
    <property type="molecule type" value="Genomic_DNA"/>
</dbReference>
<dbReference type="STRING" id="700015.Corgl_1588"/>
<feature type="transmembrane region" description="Helical" evidence="6">
    <location>
        <begin position="634"/>
        <end position="653"/>
    </location>
</feature>
<feature type="region of interest" description="Disordered" evidence="5">
    <location>
        <begin position="870"/>
        <end position="905"/>
    </location>
</feature>
<evidence type="ECO:0000256" key="3">
    <source>
        <dbReference type="ARBA" id="ARBA00022989"/>
    </source>
</evidence>
<evidence type="ECO:0000259" key="7">
    <source>
        <dbReference type="Pfam" id="PF12698"/>
    </source>
</evidence>
<name>F2NB09_CORGP</name>
<organism evidence="8 9">
    <name type="scientific">Coriobacterium glomerans (strain ATCC 49209 / DSM 20642 / JCM 10262 / PW2)</name>
    <dbReference type="NCBI Taxonomy" id="700015"/>
    <lineage>
        <taxon>Bacteria</taxon>
        <taxon>Bacillati</taxon>
        <taxon>Actinomycetota</taxon>
        <taxon>Coriobacteriia</taxon>
        <taxon>Coriobacteriales</taxon>
        <taxon>Coriobacteriaceae</taxon>
        <taxon>Coriobacterium</taxon>
    </lineage>
</organism>
<dbReference type="RefSeq" id="WP_013709429.1">
    <property type="nucleotide sequence ID" value="NC_015389.1"/>
</dbReference>
<keyword evidence="3 6" id="KW-1133">Transmembrane helix</keyword>
<dbReference type="GO" id="GO:0016020">
    <property type="term" value="C:membrane"/>
    <property type="evidence" value="ECO:0007669"/>
    <property type="project" value="UniProtKB-SubCell"/>
</dbReference>
<dbReference type="InterPro" id="IPR013525">
    <property type="entry name" value="ABC2_TM"/>
</dbReference>
<feature type="transmembrane region" description="Helical" evidence="6">
    <location>
        <begin position="808"/>
        <end position="828"/>
    </location>
</feature>
<dbReference type="eggNOG" id="COG1511">
    <property type="taxonomic scope" value="Bacteria"/>
</dbReference>
<feature type="compositionally biased region" description="Basic and acidic residues" evidence="5">
    <location>
        <begin position="896"/>
        <end position="905"/>
    </location>
</feature>
<dbReference type="Proteomes" id="UP000006851">
    <property type="component" value="Chromosome"/>
</dbReference>
<feature type="transmembrane region" description="Helical" evidence="6">
    <location>
        <begin position="604"/>
        <end position="627"/>
    </location>
</feature>
<dbReference type="NCBIfam" id="TIGR03062">
    <property type="entry name" value="pip_yhgE_Cterm"/>
    <property type="match status" value="1"/>
</dbReference>
<evidence type="ECO:0000256" key="1">
    <source>
        <dbReference type="ARBA" id="ARBA00004141"/>
    </source>
</evidence>
<sequence length="905" mass="96904">MYCDERIGVIGWFVVSCVIKIFRRDLMRLLRNPVALVLIAGVCVIPSLYAWYNIVANWDPYGNTANVHVAVANEDVEASSDYVGGLNAGEQTISRLKENHQLGWVFTSAAQAKAGVESGEYYAAVIIPKDFSKNLLSMFTDEYTQPKLTYYVNEKNNAIAPKVTDTGAETIEEQINDTFVATVSKTIMERAKEAGADVVEKGATAQSGLIGTIREANDALDQGRASLDGMTGTIDATKRAIASADTSLKSLSDRAPGLSAALAQGNDLLTTTRTSTRAFTTSLSGALSSGSMQLGRASSRASVGIGSASGAIISVQGKVDGMLADVQALIDDNQRAIDVLKQITDKTVDTSAIIGALQNENDRLQTVKDGLKTQSDDIKNSATSIAAASSEMNTAVQNGVSGVANVQSRFSSSVLPQLDRGLDSFSSVSGDLSGALGGMVPLIEQARGMLGELSGTLDQAKETIAHGDSAIGSVQNMLKRTRDDVAALRSSEVVGRLADLLDAKPEDLADFMSSPVSLVTNTVYPVATYGSGVAPFYTNLALWVGGFVLIAILKLEVDREGLPAFSPTQGYFGRWLLFVLLGVVQALIVCSGDLVLGMQCSSPALFLVAGVAISFVYVNIIFALASAFKHIGKAIAVILVIVQIPGSSGTYPIEMMPAFFQWLHPLLPFTYGINALRETVGGLYGSHYLSDLASLFAFLVAALVVGVGLRPWLLNMNLLFDRELSRTGVMISEKNSRSREHYSLRQALRVMFDTAAYRERVIVRADRFERRYPRLIRAGFLLVFGLPTVLFVLTAVLDVSIDGKIGMLVLWVVSIIVADAYMIAVEYAHESMRLQLRISALSDEGLRAQIRGHMDDSPLAARAAGILGGRDRSAATDDDIQAGKATRENSGSSSRAFDKGKDETL</sequence>
<gene>
    <name evidence="8" type="ordered locus">Corgl_1588</name>
</gene>
<evidence type="ECO:0000256" key="5">
    <source>
        <dbReference type="SAM" id="MobiDB-lite"/>
    </source>
</evidence>
<accession>F2NB09</accession>
<dbReference type="PANTHER" id="PTHR43077:SF10">
    <property type="entry name" value="TRANSPORT PERMEASE PROTEIN"/>
    <property type="match status" value="1"/>
</dbReference>
<dbReference type="NCBIfam" id="TIGR03061">
    <property type="entry name" value="pip_yhgE_Nterm"/>
    <property type="match status" value="1"/>
</dbReference>
<dbReference type="InterPro" id="IPR017501">
    <property type="entry name" value="Phage_infect_YhgE_C"/>
</dbReference>
<dbReference type="GO" id="GO:0140359">
    <property type="term" value="F:ABC-type transporter activity"/>
    <property type="evidence" value="ECO:0007669"/>
    <property type="project" value="InterPro"/>
</dbReference>
<keyword evidence="2 6" id="KW-0812">Transmembrane</keyword>
<dbReference type="Pfam" id="PF12698">
    <property type="entry name" value="ABC2_membrane_3"/>
    <property type="match status" value="2"/>
</dbReference>
<dbReference type="KEGG" id="cgo:Corgl_1588"/>
<dbReference type="PANTHER" id="PTHR43077">
    <property type="entry name" value="TRANSPORT PERMEASE YVFS-RELATED"/>
    <property type="match status" value="1"/>
</dbReference>
<dbReference type="OrthoDB" id="9811483at2"/>
<dbReference type="Gene3D" id="3.40.1710.10">
    <property type="entry name" value="abc type-2 transporter like domain"/>
    <property type="match status" value="1"/>
</dbReference>
<protein>
    <submittedName>
        <fullName evidence="8">YhgE/Pip N-terminal domain protein</fullName>
    </submittedName>
</protein>
<feature type="transmembrane region" description="Helical" evidence="6">
    <location>
        <begin position="775"/>
        <end position="796"/>
    </location>
</feature>
<feature type="transmembrane region" description="Helical" evidence="6">
    <location>
        <begin position="536"/>
        <end position="555"/>
    </location>
</feature>